<evidence type="ECO:0000313" key="1">
    <source>
        <dbReference type="EMBL" id="KAJ8117428.1"/>
    </source>
</evidence>
<sequence>MGDNISHSLEEYGIRFPEDMPIILPCLRRAFDIARIQRSNNPYVLEALLYFFSYLVADSYNNERSGDAAIFTAWDTTVSRVVADSILTPLHSHDACRKAEDIIEQLDPLATYRELQSASDDCMSKAIPYAREEQGFAVLDRGDDWIIRCAYELDLTTTWRRWLYLMYKKQPCETTDPRSFTIDDPERRFYNSEPIFLDTISAAERLHGIEATIPLIKFWLRQTLTLVEIWSLYLTLKDDQDEMIPTHDWFVCAYQKMSHRFHCDVRDPFSEYPYTIRQDVLGKLSYLQVFEQCWGWVSLASQTTTASEFDPFEVRLTLHNDLLNLVRSTYHPQEHRTTRVLEESFGVQNTSREGGYQLLAESPIVNVNLLDSEVGGYGHLIRSILEIFNPLPSMEGTEDGILDYRGYDSVEDYESAFDDDIEMDLAEDVELEAHGPPINIAQFTVDKEPAEDAFCTFCQEQITSAHTDDMRCIKPTACSDVFHAKCLDSWVNSTSGNSNRCPNCKVQMTVERRLRRQVRGSG</sequence>
<name>A0ACC2IQL5_9PLEO</name>
<keyword evidence="2" id="KW-1185">Reference proteome</keyword>
<accession>A0ACC2IQL5</accession>
<protein>
    <submittedName>
        <fullName evidence="1">Uncharacterized protein</fullName>
    </submittedName>
</protein>
<comment type="caution">
    <text evidence="1">The sequence shown here is derived from an EMBL/GenBank/DDBJ whole genome shotgun (WGS) entry which is preliminary data.</text>
</comment>
<organism evidence="1 2">
    <name type="scientific">Boeremia exigua</name>
    <dbReference type="NCBI Taxonomy" id="749465"/>
    <lineage>
        <taxon>Eukaryota</taxon>
        <taxon>Fungi</taxon>
        <taxon>Dikarya</taxon>
        <taxon>Ascomycota</taxon>
        <taxon>Pezizomycotina</taxon>
        <taxon>Dothideomycetes</taxon>
        <taxon>Pleosporomycetidae</taxon>
        <taxon>Pleosporales</taxon>
        <taxon>Pleosporineae</taxon>
        <taxon>Didymellaceae</taxon>
        <taxon>Boeremia</taxon>
    </lineage>
</organism>
<evidence type="ECO:0000313" key="2">
    <source>
        <dbReference type="Proteomes" id="UP001153331"/>
    </source>
</evidence>
<dbReference type="Proteomes" id="UP001153331">
    <property type="component" value="Unassembled WGS sequence"/>
</dbReference>
<reference evidence="1" key="1">
    <citation type="submission" date="2022-11" db="EMBL/GenBank/DDBJ databases">
        <title>Genome Sequence of Boeremia exigua.</title>
        <authorList>
            <person name="Buettner E."/>
        </authorList>
    </citation>
    <scope>NUCLEOTIDE SEQUENCE</scope>
    <source>
        <strain evidence="1">CU02</strain>
    </source>
</reference>
<proteinExistence type="predicted"/>
<gene>
    <name evidence="1" type="ORF">OPT61_g1366</name>
</gene>
<dbReference type="EMBL" id="JAPHNI010000053">
    <property type="protein sequence ID" value="KAJ8117428.1"/>
    <property type="molecule type" value="Genomic_DNA"/>
</dbReference>